<sequence>MDTMFHPIIFEAFIMIRDRNVINRTFFLLINCWYCIPSIFRNYRVCMNTLLA</sequence>
<keyword evidence="1" id="KW-0812">Transmembrane</keyword>
<reference evidence="2" key="1">
    <citation type="submission" date="2014-09" db="EMBL/GenBank/DDBJ databases">
        <authorList>
            <person name="Magalhaes I.L.F."/>
            <person name="Oliveira U."/>
            <person name="Santos F.R."/>
            <person name="Vidigal T.H.D.A."/>
            <person name="Brescovit A.D."/>
            <person name="Santos A.J."/>
        </authorList>
    </citation>
    <scope>NUCLEOTIDE SEQUENCE</scope>
    <source>
        <tissue evidence="2">Shoot tissue taken approximately 20 cm above the soil surface</tissue>
    </source>
</reference>
<proteinExistence type="predicted"/>
<dbReference type="AlphaFoldDB" id="A0A0A9B0P9"/>
<organism evidence="2">
    <name type="scientific">Arundo donax</name>
    <name type="common">Giant reed</name>
    <name type="synonym">Donax arundinaceus</name>
    <dbReference type="NCBI Taxonomy" id="35708"/>
    <lineage>
        <taxon>Eukaryota</taxon>
        <taxon>Viridiplantae</taxon>
        <taxon>Streptophyta</taxon>
        <taxon>Embryophyta</taxon>
        <taxon>Tracheophyta</taxon>
        <taxon>Spermatophyta</taxon>
        <taxon>Magnoliopsida</taxon>
        <taxon>Liliopsida</taxon>
        <taxon>Poales</taxon>
        <taxon>Poaceae</taxon>
        <taxon>PACMAD clade</taxon>
        <taxon>Arundinoideae</taxon>
        <taxon>Arundineae</taxon>
        <taxon>Arundo</taxon>
    </lineage>
</organism>
<name>A0A0A9B0P9_ARUDO</name>
<feature type="transmembrane region" description="Helical" evidence="1">
    <location>
        <begin position="21"/>
        <end position="40"/>
    </location>
</feature>
<accession>A0A0A9B0P9</accession>
<keyword evidence="1" id="KW-0472">Membrane</keyword>
<dbReference type="EMBL" id="GBRH01242202">
    <property type="protein sequence ID" value="JAD55693.1"/>
    <property type="molecule type" value="Transcribed_RNA"/>
</dbReference>
<evidence type="ECO:0000256" key="1">
    <source>
        <dbReference type="SAM" id="Phobius"/>
    </source>
</evidence>
<keyword evidence="1" id="KW-1133">Transmembrane helix</keyword>
<reference evidence="2" key="2">
    <citation type="journal article" date="2015" name="Data Brief">
        <title>Shoot transcriptome of the giant reed, Arundo donax.</title>
        <authorList>
            <person name="Barrero R.A."/>
            <person name="Guerrero F.D."/>
            <person name="Moolhuijzen P."/>
            <person name="Goolsby J.A."/>
            <person name="Tidwell J."/>
            <person name="Bellgard S.E."/>
            <person name="Bellgard M.I."/>
        </authorList>
    </citation>
    <scope>NUCLEOTIDE SEQUENCE</scope>
    <source>
        <tissue evidence="2">Shoot tissue taken approximately 20 cm above the soil surface</tissue>
    </source>
</reference>
<protein>
    <submittedName>
        <fullName evidence="2">Uncharacterized protein</fullName>
    </submittedName>
</protein>
<evidence type="ECO:0000313" key="2">
    <source>
        <dbReference type="EMBL" id="JAD55693.1"/>
    </source>
</evidence>